<evidence type="ECO:0000256" key="6">
    <source>
        <dbReference type="PROSITE-ProRule" id="PRU00679"/>
    </source>
</evidence>
<sequence length="340" mass="37089">MTGMVTTVLGQVPASALGTTLTHEHLSMSFDVCFVPPPSRQSTRAQLPWTLEHAHWIRQHPYSHADNIVLNDEAAESAVRQSVAAFKAAGGGCLVENSTFGLHRHTAFLADLARDTGVHVVAGTGYYVAGAQTESSLNLSVEQCEDHMRAELTHGCVDNPNVRAGIMGEIGCSFPLHAFERKVVQACAQVQQETGFAVTFHPGRDAQSPSEIMDVFLEAGGTIKDPAELLDLAQSGVYCQFDLFGIENSYYQLAGAIDFPSDAQRMDMIKLLVEHGFEDQILVAHDIHTKHRLEQYGGHGFAHLLDHAIPKMKAHKGFTAETIHKILVDNPARILAQVPH</sequence>
<dbReference type="PROSITE" id="PS51347">
    <property type="entry name" value="PHOSPHOTRIESTERASE_2"/>
    <property type="match status" value="1"/>
</dbReference>
<name>A0A553N9P7_TIGCA</name>
<comment type="caution">
    <text evidence="6">Lacks conserved residue(s) required for the propagation of feature annotation.</text>
</comment>
<dbReference type="InterPro" id="IPR017947">
    <property type="entry name" value="AryldialkylPase_Zn-BS"/>
</dbReference>
<protein>
    <recommendedName>
        <fullName evidence="2">Phosphotriesterase-related protein</fullName>
    </recommendedName>
    <alternativeName>
        <fullName evidence="5">Parathion hydrolase-related protein</fullName>
    </alternativeName>
</protein>
<reference evidence="7 8" key="1">
    <citation type="journal article" date="2018" name="Nat. Ecol. Evol.">
        <title>Genomic signatures of mitonuclear coevolution across populations of Tigriopus californicus.</title>
        <authorList>
            <person name="Barreto F.S."/>
            <person name="Watson E.T."/>
            <person name="Lima T.G."/>
            <person name="Willett C.S."/>
            <person name="Edmands S."/>
            <person name="Li W."/>
            <person name="Burton R.S."/>
        </authorList>
    </citation>
    <scope>NUCLEOTIDE SEQUENCE [LARGE SCALE GENOMIC DNA]</scope>
    <source>
        <strain evidence="7 8">San Diego</strain>
    </source>
</reference>
<dbReference type="GO" id="GO:0008270">
    <property type="term" value="F:zinc ion binding"/>
    <property type="evidence" value="ECO:0007669"/>
    <property type="project" value="InterPro"/>
</dbReference>
<evidence type="ECO:0000256" key="2">
    <source>
        <dbReference type="ARBA" id="ARBA00020475"/>
    </source>
</evidence>
<evidence type="ECO:0000256" key="4">
    <source>
        <dbReference type="ARBA" id="ARBA00022801"/>
    </source>
</evidence>
<evidence type="ECO:0000256" key="3">
    <source>
        <dbReference type="ARBA" id="ARBA00022723"/>
    </source>
</evidence>
<dbReference type="Gene3D" id="3.20.20.140">
    <property type="entry name" value="Metal-dependent hydrolases"/>
    <property type="match status" value="1"/>
</dbReference>
<dbReference type="Proteomes" id="UP000318571">
    <property type="component" value="Chromosome 8"/>
</dbReference>
<comment type="cofactor">
    <cofactor evidence="1">
        <name>a divalent metal cation</name>
        <dbReference type="ChEBI" id="CHEBI:60240"/>
    </cofactor>
</comment>
<dbReference type="EMBL" id="VCGU01000459">
    <property type="protein sequence ID" value="TRY62147.1"/>
    <property type="molecule type" value="Genomic_DNA"/>
</dbReference>
<organism evidence="7 8">
    <name type="scientific">Tigriopus californicus</name>
    <name type="common">Marine copepod</name>
    <dbReference type="NCBI Taxonomy" id="6832"/>
    <lineage>
        <taxon>Eukaryota</taxon>
        <taxon>Metazoa</taxon>
        <taxon>Ecdysozoa</taxon>
        <taxon>Arthropoda</taxon>
        <taxon>Crustacea</taxon>
        <taxon>Multicrustacea</taxon>
        <taxon>Hexanauplia</taxon>
        <taxon>Copepoda</taxon>
        <taxon>Harpacticoida</taxon>
        <taxon>Harpacticidae</taxon>
        <taxon>Tigriopus</taxon>
    </lineage>
</organism>
<evidence type="ECO:0000256" key="5">
    <source>
        <dbReference type="ARBA" id="ARBA00029607"/>
    </source>
</evidence>
<keyword evidence="8" id="KW-1185">Reference proteome</keyword>
<keyword evidence="3" id="KW-0479">Metal-binding</keyword>
<evidence type="ECO:0000313" key="8">
    <source>
        <dbReference type="Proteomes" id="UP000318571"/>
    </source>
</evidence>
<dbReference type="PANTHER" id="PTHR10819:SF3">
    <property type="entry name" value="PHOSPHOTRIESTERASE-RELATED PROTEIN"/>
    <property type="match status" value="1"/>
</dbReference>
<accession>A0A553N9P7</accession>
<dbReference type="STRING" id="6832.A0A553N9P7"/>
<dbReference type="InterPro" id="IPR032466">
    <property type="entry name" value="Metal_Hydrolase"/>
</dbReference>
<dbReference type="GO" id="GO:0016788">
    <property type="term" value="F:hydrolase activity, acting on ester bonds"/>
    <property type="evidence" value="ECO:0007669"/>
    <property type="project" value="InterPro"/>
</dbReference>
<dbReference type="SUPFAM" id="SSF51556">
    <property type="entry name" value="Metallo-dependent hydrolases"/>
    <property type="match status" value="1"/>
</dbReference>
<dbReference type="PROSITE" id="PS01322">
    <property type="entry name" value="PHOSPHOTRIESTERASE_1"/>
    <property type="match status" value="1"/>
</dbReference>
<gene>
    <name evidence="7" type="ORF">TCAL_11307</name>
</gene>
<comment type="similarity">
    <text evidence="6">Belongs to the metallo-dependent hydrolases superfamily. Phosphotriesterase family.</text>
</comment>
<proteinExistence type="inferred from homology"/>
<dbReference type="PANTHER" id="PTHR10819">
    <property type="entry name" value="PHOSPHOTRIESTERASE-RELATED"/>
    <property type="match status" value="1"/>
</dbReference>
<dbReference type="OMA" id="MVKCGFI"/>
<dbReference type="AlphaFoldDB" id="A0A553N9P7"/>
<evidence type="ECO:0000313" key="7">
    <source>
        <dbReference type="EMBL" id="TRY62147.1"/>
    </source>
</evidence>
<dbReference type="Pfam" id="PF02126">
    <property type="entry name" value="PTE"/>
    <property type="match status" value="1"/>
</dbReference>
<evidence type="ECO:0000256" key="1">
    <source>
        <dbReference type="ARBA" id="ARBA00001968"/>
    </source>
</evidence>
<comment type="caution">
    <text evidence="7">The sequence shown here is derived from an EMBL/GenBank/DDBJ whole genome shotgun (WGS) entry which is preliminary data.</text>
</comment>
<dbReference type="InterPro" id="IPR001559">
    <property type="entry name" value="Phosphotriesterase"/>
</dbReference>
<keyword evidence="4" id="KW-0378">Hydrolase</keyword>